<comment type="caution">
    <text evidence="2">The sequence shown here is derived from an EMBL/GenBank/DDBJ whole genome shotgun (WGS) entry which is preliminary data.</text>
</comment>
<feature type="chain" id="PRO_5040490884" evidence="1">
    <location>
        <begin position="29"/>
        <end position="129"/>
    </location>
</feature>
<reference evidence="2" key="1">
    <citation type="journal article" date="2023" name="Plant J.">
        <title>The genome of the king protea, Protea cynaroides.</title>
        <authorList>
            <person name="Chang J."/>
            <person name="Duong T.A."/>
            <person name="Schoeman C."/>
            <person name="Ma X."/>
            <person name="Roodt D."/>
            <person name="Barker N."/>
            <person name="Li Z."/>
            <person name="Van de Peer Y."/>
            <person name="Mizrachi E."/>
        </authorList>
    </citation>
    <scope>NUCLEOTIDE SEQUENCE</scope>
    <source>
        <tissue evidence="2">Young leaves</tissue>
    </source>
</reference>
<accession>A0A9Q0KRL8</accession>
<keyword evidence="1" id="KW-0732">Signal</keyword>
<evidence type="ECO:0000313" key="2">
    <source>
        <dbReference type="EMBL" id="KAJ4975106.1"/>
    </source>
</evidence>
<dbReference type="EMBL" id="JAMYWD010000003">
    <property type="protein sequence ID" value="KAJ4975106.1"/>
    <property type="molecule type" value="Genomic_DNA"/>
</dbReference>
<proteinExistence type="predicted"/>
<sequence>MWWIPSRPSFNCWSNFFGALVWMNQCRATDKACSIGMLQENKGLATLVVGGRLRVDGGKICGGGGRGGSHGGDGGFGFSDSNHENTRTDVYYQTMIEANPSNDLILGIYARVMKEVIIRFKFILTLSFR</sequence>
<feature type="signal peptide" evidence="1">
    <location>
        <begin position="1"/>
        <end position="28"/>
    </location>
</feature>
<dbReference type="AlphaFoldDB" id="A0A9Q0KRL8"/>
<protein>
    <submittedName>
        <fullName evidence="2">Uncharacterized protein</fullName>
    </submittedName>
</protein>
<evidence type="ECO:0000256" key="1">
    <source>
        <dbReference type="SAM" id="SignalP"/>
    </source>
</evidence>
<evidence type="ECO:0000313" key="3">
    <source>
        <dbReference type="Proteomes" id="UP001141806"/>
    </source>
</evidence>
<dbReference type="Proteomes" id="UP001141806">
    <property type="component" value="Unassembled WGS sequence"/>
</dbReference>
<organism evidence="2 3">
    <name type="scientific">Protea cynaroides</name>
    <dbReference type="NCBI Taxonomy" id="273540"/>
    <lineage>
        <taxon>Eukaryota</taxon>
        <taxon>Viridiplantae</taxon>
        <taxon>Streptophyta</taxon>
        <taxon>Embryophyta</taxon>
        <taxon>Tracheophyta</taxon>
        <taxon>Spermatophyta</taxon>
        <taxon>Magnoliopsida</taxon>
        <taxon>Proteales</taxon>
        <taxon>Proteaceae</taxon>
        <taxon>Protea</taxon>
    </lineage>
</organism>
<name>A0A9Q0KRL8_9MAGN</name>
<gene>
    <name evidence="2" type="ORF">NE237_000212</name>
</gene>
<keyword evidence="3" id="KW-1185">Reference proteome</keyword>